<dbReference type="InterPro" id="IPR051310">
    <property type="entry name" value="MCP_chemotaxis"/>
</dbReference>
<dbReference type="Pfam" id="PF17200">
    <property type="entry name" value="sCache_2"/>
    <property type="match status" value="1"/>
</dbReference>
<evidence type="ECO:0000313" key="12">
    <source>
        <dbReference type="Proteomes" id="UP000000329"/>
    </source>
</evidence>
<dbReference type="KEGG" id="hse:Hsero_3773"/>
<evidence type="ECO:0000256" key="9">
    <source>
        <dbReference type="SAM" id="Phobius"/>
    </source>
</evidence>
<evidence type="ECO:0000256" key="6">
    <source>
        <dbReference type="ARBA" id="ARBA00023136"/>
    </source>
</evidence>
<evidence type="ECO:0000256" key="8">
    <source>
        <dbReference type="PROSITE-ProRule" id="PRU00284"/>
    </source>
</evidence>
<dbReference type="PANTHER" id="PTHR43531:SF14">
    <property type="entry name" value="METHYL-ACCEPTING CHEMOTAXIS PROTEIN I-RELATED"/>
    <property type="match status" value="1"/>
</dbReference>
<evidence type="ECO:0000256" key="5">
    <source>
        <dbReference type="ARBA" id="ARBA00022989"/>
    </source>
</evidence>
<dbReference type="GO" id="GO:0005886">
    <property type="term" value="C:plasma membrane"/>
    <property type="evidence" value="ECO:0007669"/>
    <property type="project" value="UniProtKB-SubCell"/>
</dbReference>
<accession>D8IRC5</accession>
<dbReference type="CDD" id="cd11386">
    <property type="entry name" value="MCP_signal"/>
    <property type="match status" value="1"/>
</dbReference>
<dbReference type="Proteomes" id="UP000000329">
    <property type="component" value="Chromosome"/>
</dbReference>
<dbReference type="InterPro" id="IPR033480">
    <property type="entry name" value="sCache_2"/>
</dbReference>
<feature type="domain" description="Methyl-accepting transducer" evidence="10">
    <location>
        <begin position="271"/>
        <end position="500"/>
    </location>
</feature>
<feature type="transmembrane region" description="Helical" evidence="9">
    <location>
        <begin position="187"/>
        <end position="209"/>
    </location>
</feature>
<evidence type="ECO:0000256" key="3">
    <source>
        <dbReference type="ARBA" id="ARBA00022481"/>
    </source>
</evidence>
<dbReference type="eggNOG" id="COG0840">
    <property type="taxonomic scope" value="Bacteria"/>
</dbReference>
<evidence type="ECO:0000259" key="10">
    <source>
        <dbReference type="PROSITE" id="PS50111"/>
    </source>
</evidence>
<keyword evidence="3" id="KW-0488">Methylation</keyword>
<dbReference type="RefSeq" id="WP_013235713.1">
    <property type="nucleotide sequence ID" value="NC_014323.1"/>
</dbReference>
<evidence type="ECO:0000256" key="4">
    <source>
        <dbReference type="ARBA" id="ARBA00022692"/>
    </source>
</evidence>
<comment type="similarity">
    <text evidence="7">Belongs to the methyl-accepting chemotaxis (MCP) protein family.</text>
</comment>
<dbReference type="AlphaFoldDB" id="D8IRC5"/>
<dbReference type="GO" id="GO:0006935">
    <property type="term" value="P:chemotaxis"/>
    <property type="evidence" value="ECO:0007669"/>
    <property type="project" value="TreeGrafter"/>
</dbReference>
<dbReference type="GO" id="GO:0004888">
    <property type="term" value="F:transmembrane signaling receptor activity"/>
    <property type="evidence" value="ECO:0007669"/>
    <property type="project" value="TreeGrafter"/>
</dbReference>
<keyword evidence="6 9" id="KW-0472">Membrane</keyword>
<dbReference type="HOGENOM" id="CLU_000445_107_16_4"/>
<dbReference type="Gene3D" id="1.10.287.950">
    <property type="entry name" value="Methyl-accepting chemotaxis protein"/>
    <property type="match status" value="1"/>
</dbReference>
<feature type="transmembrane region" description="Helical" evidence="9">
    <location>
        <begin position="12"/>
        <end position="30"/>
    </location>
</feature>
<dbReference type="Gene3D" id="3.30.450.20">
    <property type="entry name" value="PAS domain"/>
    <property type="match status" value="1"/>
</dbReference>
<dbReference type="PANTHER" id="PTHR43531">
    <property type="entry name" value="PROTEIN ICFG"/>
    <property type="match status" value="1"/>
</dbReference>
<dbReference type="SUPFAM" id="SSF58104">
    <property type="entry name" value="Methyl-accepting chemotaxis protein (MCP) signaling domain"/>
    <property type="match status" value="1"/>
</dbReference>
<dbReference type="SMART" id="SM01049">
    <property type="entry name" value="Cache_2"/>
    <property type="match status" value="1"/>
</dbReference>
<keyword evidence="2" id="KW-1003">Cell membrane</keyword>
<keyword evidence="4 9" id="KW-0812">Transmembrane</keyword>
<dbReference type="STRING" id="757424.Hsero_3773"/>
<proteinExistence type="inferred from homology"/>
<organism evidence="11 12">
    <name type="scientific">Herbaspirillum seropedicae (strain SmR1)</name>
    <dbReference type="NCBI Taxonomy" id="757424"/>
    <lineage>
        <taxon>Bacteria</taxon>
        <taxon>Pseudomonadati</taxon>
        <taxon>Pseudomonadota</taxon>
        <taxon>Betaproteobacteria</taxon>
        <taxon>Burkholderiales</taxon>
        <taxon>Oxalobacteraceae</taxon>
        <taxon>Herbaspirillum</taxon>
    </lineage>
</organism>
<keyword evidence="5 9" id="KW-1133">Transmembrane helix</keyword>
<dbReference type="eggNOG" id="COG4564">
    <property type="taxonomic scope" value="Bacteria"/>
</dbReference>
<keyword evidence="12" id="KW-1185">Reference proteome</keyword>
<keyword evidence="8" id="KW-0807">Transducer</keyword>
<comment type="subcellular location">
    <subcellularLocation>
        <location evidence="1">Cell membrane</location>
        <topology evidence="1">Multi-pass membrane protein</topology>
    </subcellularLocation>
</comment>
<dbReference type="Pfam" id="PF00015">
    <property type="entry name" value="MCPsignal"/>
    <property type="match status" value="1"/>
</dbReference>
<protein>
    <submittedName>
        <fullName evidence="11">Methyl-accepting chemotaxis transducer transmembrane protein</fullName>
    </submittedName>
</protein>
<dbReference type="GeneID" id="29392980"/>
<evidence type="ECO:0000313" key="11">
    <source>
        <dbReference type="EMBL" id="ADJ65251.1"/>
    </source>
</evidence>
<name>D8IRC5_HERSS</name>
<dbReference type="PROSITE" id="PS50111">
    <property type="entry name" value="CHEMOTAXIS_TRANSDUC_2"/>
    <property type="match status" value="1"/>
</dbReference>
<dbReference type="OrthoDB" id="8555762at2"/>
<dbReference type="InterPro" id="IPR004089">
    <property type="entry name" value="MCPsignal_dom"/>
</dbReference>
<dbReference type="EMBL" id="CP002039">
    <property type="protein sequence ID" value="ADJ65251.1"/>
    <property type="molecule type" value="Genomic_DNA"/>
</dbReference>
<dbReference type="FunFam" id="1.10.287.950:FF:000001">
    <property type="entry name" value="Methyl-accepting chemotaxis sensory transducer"/>
    <property type="match status" value="1"/>
</dbReference>
<dbReference type="GO" id="GO:0007165">
    <property type="term" value="P:signal transduction"/>
    <property type="evidence" value="ECO:0007669"/>
    <property type="project" value="UniProtKB-KW"/>
</dbReference>
<evidence type="ECO:0000256" key="7">
    <source>
        <dbReference type="ARBA" id="ARBA00029447"/>
    </source>
</evidence>
<sequence>MNNLSLKKKLWLPLVFSWMALLFLSVWHAYQTRDLQIAERERGLQDVTEMAYTTIAGYAKLESDGKLSREDAQKAAIARIRDQRYTGDGYVTLVDANSVIVMHPINSKLDGRNMLDFKDAKGNELYKMIAATGSSGAGKGYLEYWWPRPGSDQPSPKMGFVKRFKPWNWDLICSVYSDDIQADFRRALIQAVVVLIGLGVLLSLIAGMVSRNIFRSIGGEPGEAAEMARKIAAGDLTGVIHTTQGDEHSLVAAVAYTRDRLVDTVHGIKQATESIKTSVDEIATGNMDLSNRTEQQAGSLEETASTMEELTATVKQNAANAQHANQLASGAAQVAIQGGEVVGQVVQTMESINASSRKIVDIISVIDGIAFQTNILALNAAVEAARAGEQGRGFAVVASEVRSLAQRSAAAAKEIKQLIDDSVGKVDAGTHLVQRAGQTMQEVVSSIQGVSTVVSEIATASHEQSSGIEQVGEAITQMDETTQQNAALVEQAAAAAQSLQDQADKLVRLVGVFTLERGRTAPAVTSAQPLLQ</sequence>
<gene>
    <name evidence="11" type="ordered locus">Hsero_3773</name>
</gene>
<evidence type="ECO:0000256" key="2">
    <source>
        <dbReference type="ARBA" id="ARBA00022475"/>
    </source>
</evidence>
<reference evidence="11 12" key="1">
    <citation type="submission" date="2010-04" db="EMBL/GenBank/DDBJ databases">
        <title>The genome of Herbaspirillum seropedicae SmR1, an endophytic, nitrogen-fixing, plant-growth promoting beta-Proteobacteria.</title>
        <authorList>
            <person name="Pedrosa F.O."/>
            <person name="Monteiro R.A."/>
            <person name="Wassem R."/>
            <person name="Cruz L.M."/>
            <person name="Ayub R.A."/>
            <person name="Colauto N.B."/>
            <person name="Fernandez M.A."/>
            <person name="Fungaro M.H.P."/>
            <person name="Grisard E.C."/>
            <person name="Hungria M."/>
            <person name="Madeira H.M.F."/>
            <person name="Nodari R.O."/>
            <person name="Osaku C.A."/>
            <person name="Petzl-Erler M.L."/>
            <person name="Terenzi H."/>
            <person name="Vieira L.G.E."/>
            <person name="Almeida M.I.M."/>
            <person name="Alves L.R."/>
            <person name="Arantes O.M.N."/>
            <person name="Balsanelli E."/>
            <person name="Barcellos F.G."/>
            <person name="Baura V.A."/>
            <person name="Binde D.R."/>
            <person name="Campo R.J."/>
            <person name="Chubatsu L.S."/>
            <person name="Chueire L.M.O."/>
            <person name="Ciferri R.R."/>
            <person name="Correa L.C."/>
            <person name="da Conceicao Silva J.L."/>
            <person name="Dabul A.N.G."/>
            <person name="Dambros B.P."/>
            <person name="Faoro H."/>
            <person name="Favetti A."/>
            <person name="Friedermann G."/>
            <person name="Furlaneto M.C."/>
            <person name="Gasques L.S."/>
            <person name="Gimenes C.C.T."/>
            <person name="Gioppo N.M.R."/>
            <person name="Glienke-Blanco C."/>
            <person name="Godoy L.P."/>
            <person name="Guerra M.P."/>
            <person name="Karp S."/>
            <person name="Kava-Cordeiro V."/>
            <person name="Margarido V.P."/>
            <person name="Mathioni S.M."/>
            <person name="Menck-Soares M.A."/>
            <person name="Murace N.K."/>
            <person name="Nicolas M.F."/>
            <person name="Oliveira C.E.C."/>
            <person name="Pagnan N.A.B."/>
            <person name="Pamphile J.A."/>
            <person name="Patussi E.V."/>
            <person name="Pereira L.F.P."/>
            <person name="Pereira-Ferrari L."/>
            <person name="Pinto F.G.S."/>
            <person name="Precoma C."/>
            <person name="Prioli A.J."/>
            <person name="Prioli S.M.A.P."/>
            <person name="Raittz R.T."/>
            <person name="Ramos H.J.O."/>
            <person name="Ribeiro E.M.S.F."/>
            <person name="Rigo L.U."/>
            <person name="Rocha C.L.M.S.C."/>
            <person name="Rocha S.N."/>
            <person name="Santos K."/>
            <person name="Satori D."/>
            <person name="Silva A.G."/>
            <person name="Simao R.C.G."/>
            <person name="Soares M.A.M."/>
            <person name="Souza E.M."/>
            <person name="Steffens M.B.R."/>
            <person name="Steindel M."/>
            <person name="Tadra-Sfeir M.Z."/>
            <person name="Takahashi E.K."/>
            <person name="Torres R.A."/>
            <person name="Valle J.S."/>
            <person name="Vernal J.I."/>
            <person name="Vilas-Boas L.A."/>
            <person name="Watanabe M.A.E."/>
            <person name="Weiss V.A."/>
            <person name="Yates M.A."/>
            <person name="Souza E.M."/>
        </authorList>
    </citation>
    <scope>NUCLEOTIDE SEQUENCE [LARGE SCALE GENOMIC DNA]</scope>
    <source>
        <strain evidence="11 12">SmR1</strain>
    </source>
</reference>
<evidence type="ECO:0000256" key="1">
    <source>
        <dbReference type="ARBA" id="ARBA00004651"/>
    </source>
</evidence>
<dbReference type="SMART" id="SM00283">
    <property type="entry name" value="MA"/>
    <property type="match status" value="1"/>
</dbReference>